<feature type="transmembrane region" description="Helical" evidence="6">
    <location>
        <begin position="20"/>
        <end position="37"/>
    </location>
</feature>
<keyword evidence="4" id="KW-0411">Iron-sulfur</keyword>
<dbReference type="EMBL" id="CAFAAB010000093">
    <property type="protein sequence ID" value="CAB4786694.1"/>
    <property type="molecule type" value="Genomic_DNA"/>
</dbReference>
<dbReference type="InterPro" id="IPR017941">
    <property type="entry name" value="Rieske_2Fe-2S"/>
</dbReference>
<dbReference type="SUPFAM" id="SSF50022">
    <property type="entry name" value="ISP domain"/>
    <property type="match status" value="1"/>
</dbReference>
<dbReference type="GO" id="GO:0051537">
    <property type="term" value="F:2 iron, 2 sulfur cluster binding"/>
    <property type="evidence" value="ECO:0007669"/>
    <property type="project" value="UniProtKB-KW"/>
</dbReference>
<accession>A0A6J6WTY6</accession>
<keyword evidence="6" id="KW-1133">Transmembrane helix</keyword>
<evidence type="ECO:0000313" key="8">
    <source>
        <dbReference type="EMBL" id="CAB4786694.1"/>
    </source>
</evidence>
<dbReference type="InterPro" id="IPR036922">
    <property type="entry name" value="Rieske_2Fe-2S_sf"/>
</dbReference>
<feature type="transmembrane region" description="Helical" evidence="6">
    <location>
        <begin position="134"/>
        <end position="153"/>
    </location>
</feature>
<dbReference type="PANTHER" id="PTHR39157:SF1">
    <property type="entry name" value="DOXX FAMILY PROTEIN"/>
    <property type="match status" value="1"/>
</dbReference>
<reference evidence="8" key="1">
    <citation type="submission" date="2020-05" db="EMBL/GenBank/DDBJ databases">
        <authorList>
            <person name="Chiriac C."/>
            <person name="Salcher M."/>
            <person name="Ghai R."/>
            <person name="Kavagutti S V."/>
        </authorList>
    </citation>
    <scope>NUCLEOTIDE SEQUENCE</scope>
</reference>
<dbReference type="CDD" id="cd03467">
    <property type="entry name" value="Rieske"/>
    <property type="match status" value="1"/>
</dbReference>
<feature type="transmembrane region" description="Helical" evidence="6">
    <location>
        <begin position="186"/>
        <end position="210"/>
    </location>
</feature>
<dbReference type="GO" id="GO:0016020">
    <property type="term" value="C:membrane"/>
    <property type="evidence" value="ECO:0007669"/>
    <property type="project" value="InterPro"/>
</dbReference>
<evidence type="ECO:0000256" key="5">
    <source>
        <dbReference type="ARBA" id="ARBA00023157"/>
    </source>
</evidence>
<dbReference type="GO" id="GO:0046872">
    <property type="term" value="F:metal ion binding"/>
    <property type="evidence" value="ECO:0007669"/>
    <property type="project" value="UniProtKB-KW"/>
</dbReference>
<sequence length="343" mass="35366">MNPSRWRPQSLRSWPLAEYALLPLRAFLGFTFLFAGLQKLANPGFFDANNSASIQAQLVAASTHSPIGFLVSHLVEHATFVGAVVALGEVAIGIGTILGLWTRIAALGGLALSFGLFLTVSFHANPYYTGSDLVFAFAWIPFILAGAGMHLSWDARIARKVAQERNELATDVESGRLFSEVDRRTVVVGAGAAAAVAAVSAILAAASAGLGRAIGGVKPSKPPTQLTTTTTTAASGTTSTTIAGTEIGSAAQVAVGGSAAFTIPSSQEPGIVLQPTAGNFVAYNAVCPHAGCTVSYYKSNDALVCPCHTSIFKVSDGSLVSGPSPTGLATLNVVERNGNLYLE</sequence>
<keyword evidence="1" id="KW-0001">2Fe-2S</keyword>
<dbReference type="InterPro" id="IPR005805">
    <property type="entry name" value="Rieske_Fe-S_prot_C"/>
</dbReference>
<feature type="transmembrane region" description="Helical" evidence="6">
    <location>
        <begin position="78"/>
        <end position="100"/>
    </location>
</feature>
<evidence type="ECO:0000256" key="4">
    <source>
        <dbReference type="ARBA" id="ARBA00023014"/>
    </source>
</evidence>
<keyword evidence="6" id="KW-0472">Membrane</keyword>
<dbReference type="Pfam" id="PF00355">
    <property type="entry name" value="Rieske"/>
    <property type="match status" value="1"/>
</dbReference>
<dbReference type="Gene3D" id="2.102.10.10">
    <property type="entry name" value="Rieske [2Fe-2S] iron-sulphur domain"/>
    <property type="match status" value="1"/>
</dbReference>
<dbReference type="PROSITE" id="PS51296">
    <property type="entry name" value="RIESKE"/>
    <property type="match status" value="1"/>
</dbReference>
<dbReference type="PANTHER" id="PTHR39157">
    <property type="entry name" value="INTEGRAL MEMBRANE PROTEIN-RELATED"/>
    <property type="match status" value="1"/>
</dbReference>
<dbReference type="Pfam" id="PF04173">
    <property type="entry name" value="DoxD"/>
    <property type="match status" value="1"/>
</dbReference>
<feature type="transmembrane region" description="Helical" evidence="6">
    <location>
        <begin position="107"/>
        <end position="128"/>
    </location>
</feature>
<feature type="domain" description="Rieske" evidence="7">
    <location>
        <begin position="252"/>
        <end position="342"/>
    </location>
</feature>
<keyword evidence="6" id="KW-0812">Transmembrane</keyword>
<dbReference type="AlphaFoldDB" id="A0A6J6WTY6"/>
<name>A0A6J6WTY6_9ZZZZ</name>
<evidence type="ECO:0000256" key="3">
    <source>
        <dbReference type="ARBA" id="ARBA00023004"/>
    </source>
</evidence>
<organism evidence="8">
    <name type="scientific">freshwater metagenome</name>
    <dbReference type="NCBI Taxonomy" id="449393"/>
    <lineage>
        <taxon>unclassified sequences</taxon>
        <taxon>metagenomes</taxon>
        <taxon>ecological metagenomes</taxon>
    </lineage>
</organism>
<evidence type="ECO:0000256" key="2">
    <source>
        <dbReference type="ARBA" id="ARBA00022723"/>
    </source>
</evidence>
<evidence type="ECO:0000256" key="6">
    <source>
        <dbReference type="SAM" id="Phobius"/>
    </source>
</evidence>
<dbReference type="InterPro" id="IPR007301">
    <property type="entry name" value="DoxD"/>
</dbReference>
<keyword evidence="2" id="KW-0479">Metal-binding</keyword>
<proteinExistence type="predicted"/>
<keyword evidence="5" id="KW-1015">Disulfide bond</keyword>
<gene>
    <name evidence="8" type="ORF">UFOPK2958_00870</name>
</gene>
<protein>
    <submittedName>
        <fullName evidence="8">Unannotated protein</fullName>
    </submittedName>
</protein>
<evidence type="ECO:0000259" key="7">
    <source>
        <dbReference type="PROSITE" id="PS51296"/>
    </source>
</evidence>
<evidence type="ECO:0000256" key="1">
    <source>
        <dbReference type="ARBA" id="ARBA00022714"/>
    </source>
</evidence>
<dbReference type="PRINTS" id="PR00162">
    <property type="entry name" value="RIESKE"/>
</dbReference>
<keyword evidence="3" id="KW-0408">Iron</keyword>